<evidence type="ECO:0000256" key="8">
    <source>
        <dbReference type="ARBA" id="ARBA00023163"/>
    </source>
</evidence>
<dbReference type="PROSITE" id="PS00718">
    <property type="entry name" value="SIGMA54_2"/>
    <property type="match status" value="1"/>
</dbReference>
<evidence type="ECO:0000259" key="9">
    <source>
        <dbReference type="Pfam" id="PF04552"/>
    </source>
</evidence>
<dbReference type="InterPro" id="IPR000394">
    <property type="entry name" value="RNA_pol_sigma_54"/>
</dbReference>
<comment type="similarity">
    <text evidence="1">Belongs to the sigma-54 factor family.</text>
</comment>
<evidence type="ECO:0000256" key="2">
    <source>
        <dbReference type="ARBA" id="ARBA00022478"/>
    </source>
</evidence>
<keyword evidence="4" id="KW-0548">Nucleotidyltransferase</keyword>
<evidence type="ECO:0000256" key="7">
    <source>
        <dbReference type="ARBA" id="ARBA00023125"/>
    </source>
</evidence>
<dbReference type="Gene3D" id="1.10.10.60">
    <property type="entry name" value="Homeodomain-like"/>
    <property type="match status" value="1"/>
</dbReference>
<organism evidence="11 12">
    <name type="scientific">Nocardioides renjunii</name>
    <dbReference type="NCBI Taxonomy" id="3095075"/>
    <lineage>
        <taxon>Bacteria</taxon>
        <taxon>Bacillati</taxon>
        <taxon>Actinomycetota</taxon>
        <taxon>Actinomycetes</taxon>
        <taxon>Propionibacteriales</taxon>
        <taxon>Nocardioidaceae</taxon>
        <taxon>Nocardioides</taxon>
    </lineage>
</organism>
<keyword evidence="12" id="KW-1185">Reference proteome</keyword>
<proteinExistence type="inferred from homology"/>
<gene>
    <name evidence="11" type="ORF">SFC79_16910</name>
</gene>
<sequence length="413" mass="43469">MERSGPSLGMTPRLAARPGLRVLSYLALLPASAVELDAAVDRAVAENPLLERRFWRPCPTCGLATTGERCTVCSTARWSAEPEATSDWRADLLRDAVTELPDTWRPVLEEVVASLDDHGLLPDPPPVPAETLAAVVAGLRRAGPPGIAATSPIDCVRVQAAALVESGSVDPLVGEIAERWLPEVAEERFADVAESAGATERAVAAAVAVLRERTRPFVSLPGGAARSAPTDVVFTQPDRPGPVVAHVAGPDSAGIEVVTDVLADTDEARAWLAPHREAAARLVAQVAARGRMLQRVADEVALRQQGFIVAGPEEHRPLLRRDVAAALSVHPSTVGRVVGGKLARCPDGRVVPLADFFGATPSTAVRVATARAEHPGATDQQVADLLSRDGAAISRRTVAKYRARAANPASPRP</sequence>
<keyword evidence="8" id="KW-0804">Transcription</keyword>
<dbReference type="PROSITE" id="PS50044">
    <property type="entry name" value="SIGMA54_3"/>
    <property type="match status" value="1"/>
</dbReference>
<evidence type="ECO:0000313" key="12">
    <source>
        <dbReference type="Proteomes" id="UP001291999"/>
    </source>
</evidence>
<dbReference type="PANTHER" id="PTHR32248">
    <property type="entry name" value="RNA POLYMERASE SIGMA-54 FACTOR"/>
    <property type="match status" value="1"/>
</dbReference>
<name>A0ABU5KET4_9ACTN</name>
<keyword evidence="3" id="KW-0808">Transferase</keyword>
<dbReference type="EMBL" id="JAXQPW010000007">
    <property type="protein sequence ID" value="MDZ5663456.1"/>
    <property type="molecule type" value="Genomic_DNA"/>
</dbReference>
<evidence type="ECO:0008006" key="13">
    <source>
        <dbReference type="Google" id="ProtNLM"/>
    </source>
</evidence>
<accession>A0ABU5KET4</accession>
<dbReference type="Pfam" id="PF04963">
    <property type="entry name" value="Sigma54_CBD"/>
    <property type="match status" value="1"/>
</dbReference>
<dbReference type="PIRSF" id="PIRSF000774">
    <property type="entry name" value="RpoN"/>
    <property type="match status" value="1"/>
</dbReference>
<dbReference type="InterPro" id="IPR007634">
    <property type="entry name" value="RNA_pol_sigma_54_DNA-bd"/>
</dbReference>
<evidence type="ECO:0000256" key="1">
    <source>
        <dbReference type="ARBA" id="ARBA00008798"/>
    </source>
</evidence>
<keyword evidence="2" id="KW-0240">DNA-directed RNA polymerase</keyword>
<evidence type="ECO:0000256" key="5">
    <source>
        <dbReference type="ARBA" id="ARBA00023015"/>
    </source>
</evidence>
<keyword evidence="6" id="KW-0731">Sigma factor</keyword>
<keyword evidence="7" id="KW-0238">DNA-binding</keyword>
<comment type="caution">
    <text evidence="11">The sequence shown here is derived from an EMBL/GenBank/DDBJ whole genome shotgun (WGS) entry which is preliminary data.</text>
</comment>
<dbReference type="PRINTS" id="PR00045">
    <property type="entry name" value="SIGMA54FCT"/>
</dbReference>
<evidence type="ECO:0000259" key="10">
    <source>
        <dbReference type="Pfam" id="PF04963"/>
    </source>
</evidence>
<dbReference type="Proteomes" id="UP001291999">
    <property type="component" value="Unassembled WGS sequence"/>
</dbReference>
<protein>
    <recommendedName>
        <fullName evidence="13">RNA polymerase, sigma 54 subunit, RpoN/SigL</fullName>
    </recommendedName>
</protein>
<evidence type="ECO:0000256" key="6">
    <source>
        <dbReference type="ARBA" id="ARBA00023082"/>
    </source>
</evidence>
<dbReference type="RefSeq" id="WP_322425252.1">
    <property type="nucleotide sequence ID" value="NZ_JAXQPW010000007.1"/>
</dbReference>
<evidence type="ECO:0000256" key="3">
    <source>
        <dbReference type="ARBA" id="ARBA00022679"/>
    </source>
</evidence>
<dbReference type="PANTHER" id="PTHR32248:SF4">
    <property type="entry name" value="RNA POLYMERASE SIGMA-54 FACTOR"/>
    <property type="match status" value="1"/>
</dbReference>
<feature type="domain" description="RNA polymerase sigma factor 54 core-binding" evidence="10">
    <location>
        <begin position="89"/>
        <end position="212"/>
    </location>
</feature>
<dbReference type="InterPro" id="IPR007046">
    <property type="entry name" value="RNA_pol_sigma_54_core-bd"/>
</dbReference>
<feature type="domain" description="RNA polymerase sigma factor 54 DNA-binding" evidence="9">
    <location>
        <begin position="273"/>
        <end position="410"/>
    </location>
</feature>
<evidence type="ECO:0000256" key="4">
    <source>
        <dbReference type="ARBA" id="ARBA00022695"/>
    </source>
</evidence>
<reference evidence="11 12" key="1">
    <citation type="submission" date="2023-11" db="EMBL/GenBank/DDBJ databases">
        <title>Novel species in genus Nocardioides.</title>
        <authorList>
            <person name="Zhou H."/>
        </authorList>
    </citation>
    <scope>NUCLEOTIDE SEQUENCE [LARGE SCALE GENOMIC DNA]</scope>
    <source>
        <strain evidence="11 12">S-58</strain>
    </source>
</reference>
<dbReference type="Pfam" id="PF04552">
    <property type="entry name" value="Sigma54_DBD"/>
    <property type="match status" value="1"/>
</dbReference>
<keyword evidence="5" id="KW-0805">Transcription regulation</keyword>
<evidence type="ECO:0000313" key="11">
    <source>
        <dbReference type="EMBL" id="MDZ5663456.1"/>
    </source>
</evidence>